<evidence type="ECO:0000313" key="2">
    <source>
        <dbReference type="EMBL" id="CAE4583316.1"/>
    </source>
</evidence>
<keyword evidence="1" id="KW-1133">Transmembrane helix</keyword>
<gene>
    <name evidence="2" type="ORF">DBRI00130_LOCUS2670</name>
</gene>
<accession>A0A7S4V0T7</accession>
<sequence length="538" mass="59273">MIVSRKTAKSRTPTKAYTTFSSSCNKHNKSTSDITQSSALSTMHLNFIPIVAVASFTVASFILIFATHAEFPLAQLSSASSVRNCRIPFRPTSAWAEEDTTAQVQHVRTALSESITELGYNPPDPVAVESWAVLIHSSMEAPYRKYHALNHAFELSEGADADPIEILSALFHDVVQYSVDGDLTDSQRNILGTSIIPTDENGYALSKEIADSDLAMVLSVFGRTAGEVVVGPSVQRGGNELLSAMIAVRSLQNVLSTKHLLAITACHEMTIPFRKIDTHGQSDTDRLRERLTQTNEAFGIGMDIIELDEVVHKAVRLANRDVAAFQSPDPALFVSNSLQLILETSPNLLSPKSFTIDNYVSALKGSEHFLSGLDPRDIFPSFKGTPNSSQIYEMRTRCTRNLDIAVRYLRAILTELYVVSAISVLTGEDVPMMLFWEDDSFLLEETQIKHCSHDFCIPGDGEEAWCSLSHPSSNVDEEVYCLLESFKSRLAAFLYKILGDNGIENLLLSSKATTFPMTKDSAKSLLETIPKCAVEYIL</sequence>
<protein>
    <submittedName>
        <fullName evidence="2">Uncharacterized protein</fullName>
    </submittedName>
</protein>
<evidence type="ECO:0000256" key="1">
    <source>
        <dbReference type="SAM" id="Phobius"/>
    </source>
</evidence>
<name>A0A7S4V0T7_9STRA</name>
<proteinExistence type="predicted"/>
<organism evidence="2">
    <name type="scientific">Ditylum brightwellii</name>
    <dbReference type="NCBI Taxonomy" id="49249"/>
    <lineage>
        <taxon>Eukaryota</taxon>
        <taxon>Sar</taxon>
        <taxon>Stramenopiles</taxon>
        <taxon>Ochrophyta</taxon>
        <taxon>Bacillariophyta</taxon>
        <taxon>Mediophyceae</taxon>
        <taxon>Lithodesmiophycidae</taxon>
        <taxon>Lithodesmiales</taxon>
        <taxon>Lithodesmiaceae</taxon>
        <taxon>Ditylum</taxon>
    </lineage>
</organism>
<dbReference type="AlphaFoldDB" id="A0A7S4V0T7"/>
<keyword evidence="1" id="KW-0472">Membrane</keyword>
<reference evidence="2" key="1">
    <citation type="submission" date="2021-01" db="EMBL/GenBank/DDBJ databases">
        <authorList>
            <person name="Corre E."/>
            <person name="Pelletier E."/>
            <person name="Niang G."/>
            <person name="Scheremetjew M."/>
            <person name="Finn R."/>
            <person name="Kale V."/>
            <person name="Holt S."/>
            <person name="Cochrane G."/>
            <person name="Meng A."/>
            <person name="Brown T."/>
            <person name="Cohen L."/>
        </authorList>
    </citation>
    <scope>NUCLEOTIDE SEQUENCE</scope>
    <source>
        <strain evidence="2">GSO104</strain>
    </source>
</reference>
<dbReference type="EMBL" id="HBNS01003295">
    <property type="protein sequence ID" value="CAE4583316.1"/>
    <property type="molecule type" value="Transcribed_RNA"/>
</dbReference>
<feature type="transmembrane region" description="Helical" evidence="1">
    <location>
        <begin position="45"/>
        <end position="66"/>
    </location>
</feature>
<keyword evidence="1" id="KW-0812">Transmembrane</keyword>